<dbReference type="EMBL" id="CAUYUJ010003328">
    <property type="protein sequence ID" value="CAK0804825.1"/>
    <property type="molecule type" value="Genomic_DNA"/>
</dbReference>
<evidence type="ECO:0000313" key="2">
    <source>
        <dbReference type="EMBL" id="CAK0804825.1"/>
    </source>
</evidence>
<name>A0ABN9QFS0_9DINO</name>
<feature type="non-terminal residue" evidence="2">
    <location>
        <position position="202"/>
    </location>
</feature>
<feature type="non-terminal residue" evidence="2">
    <location>
        <position position="1"/>
    </location>
</feature>
<protein>
    <recommendedName>
        <fullName evidence="4">BTB domain-containing protein</fullName>
    </recommendedName>
</protein>
<organism evidence="2 3">
    <name type="scientific">Prorocentrum cordatum</name>
    <dbReference type="NCBI Taxonomy" id="2364126"/>
    <lineage>
        <taxon>Eukaryota</taxon>
        <taxon>Sar</taxon>
        <taxon>Alveolata</taxon>
        <taxon>Dinophyceae</taxon>
        <taxon>Prorocentrales</taxon>
        <taxon>Prorocentraceae</taxon>
        <taxon>Prorocentrum</taxon>
    </lineage>
</organism>
<accession>A0ABN9QFS0</accession>
<keyword evidence="3" id="KW-1185">Reference proteome</keyword>
<comment type="caution">
    <text evidence="2">The sequence shown here is derived from an EMBL/GenBank/DDBJ whole genome shotgun (WGS) entry which is preliminary data.</text>
</comment>
<feature type="region of interest" description="Disordered" evidence="1">
    <location>
        <begin position="1"/>
        <end position="52"/>
    </location>
</feature>
<reference evidence="2" key="1">
    <citation type="submission" date="2023-10" db="EMBL/GenBank/DDBJ databases">
        <authorList>
            <person name="Chen Y."/>
            <person name="Shah S."/>
            <person name="Dougan E. K."/>
            <person name="Thang M."/>
            <person name="Chan C."/>
        </authorList>
    </citation>
    <scope>NUCLEOTIDE SEQUENCE [LARGE SCALE GENOMIC DNA]</scope>
</reference>
<gene>
    <name evidence="2" type="ORF">PCOR1329_LOCUS11512</name>
</gene>
<sequence length="202" mass="21096">RGDPRLGSARAQRPRRRHGGPLAAMRQSGAGQAGVGSSGCSPGAGGRGCSRSGGRTAQAQAVLRRLPDFTMCGDPLLRMGRGVPDVVLLCQDGGGKKCHAHSQVLDLHCASVAARVKAARQSPHEGNAVMLRHSTGECVTLACLRALLAAMYCGVLPPVDLFDQVADIAAFSGMDLVMQTLRLPLLSLSLPLLARPCRVERG</sequence>
<proteinExistence type="predicted"/>
<evidence type="ECO:0000256" key="1">
    <source>
        <dbReference type="SAM" id="MobiDB-lite"/>
    </source>
</evidence>
<evidence type="ECO:0000313" key="3">
    <source>
        <dbReference type="Proteomes" id="UP001189429"/>
    </source>
</evidence>
<feature type="compositionally biased region" description="Gly residues" evidence="1">
    <location>
        <begin position="31"/>
        <end position="48"/>
    </location>
</feature>
<evidence type="ECO:0008006" key="4">
    <source>
        <dbReference type="Google" id="ProtNLM"/>
    </source>
</evidence>
<dbReference type="Proteomes" id="UP001189429">
    <property type="component" value="Unassembled WGS sequence"/>
</dbReference>